<dbReference type="InterPro" id="IPR002903">
    <property type="entry name" value="RsmH"/>
</dbReference>
<dbReference type="AlphaFoldDB" id="A0A5B9P8W8"/>
<feature type="binding site" evidence="6">
    <location>
        <begin position="32"/>
        <end position="34"/>
    </location>
    <ligand>
        <name>S-adenosyl-L-methionine</name>
        <dbReference type="ChEBI" id="CHEBI:59789"/>
    </ligand>
</feature>
<keyword evidence="6" id="KW-0963">Cytoplasm</keyword>
<accession>A0A5B9P8W8</accession>
<evidence type="ECO:0000313" key="7">
    <source>
        <dbReference type="EMBL" id="QEG21330.1"/>
    </source>
</evidence>
<dbReference type="EC" id="2.1.1.199" evidence="6"/>
<dbReference type="EMBL" id="CP042912">
    <property type="protein sequence ID" value="QEG21330.1"/>
    <property type="molecule type" value="Genomic_DNA"/>
</dbReference>
<keyword evidence="4 6" id="KW-0808">Transferase</keyword>
<feature type="binding site" evidence="6">
    <location>
        <position position="105"/>
    </location>
    <ligand>
        <name>S-adenosyl-L-methionine</name>
        <dbReference type="ChEBI" id="CHEBI:59789"/>
    </ligand>
</feature>
<dbReference type="GO" id="GO:0070475">
    <property type="term" value="P:rRNA base methylation"/>
    <property type="evidence" value="ECO:0007669"/>
    <property type="project" value="UniProtKB-UniRule"/>
</dbReference>
<sequence>MTIHIPVLMDEVLEGLQPEGSKVIVDGTLGGGGHTAAILKLLGPEGRVISFDRDLNAVEEAAAKIDDPRFTPIHGNYADFPEHLKAMGIEAVDGVLLDLGYSSDQLADEDRGFSFNNDGELDLRFDRLDGEPAWRLVNRLSEKHLADLIYNYGEERLSRRIARKICAVREADPIKTSQQLARVVRSCVPRSKNHSIDPATRTFQAIRIAVNDELKFLQETMKRLPQFLKLDGRAAIISFHSLEDRIVKRAINGSDEMEPINRKPITASDAELDANSRSRSAKLRVAKRIQAIPMR</sequence>
<name>A0A5B9P8W8_9BACT</name>
<evidence type="ECO:0000256" key="4">
    <source>
        <dbReference type="ARBA" id="ARBA00022679"/>
    </source>
</evidence>
<keyword evidence="5 6" id="KW-0949">S-adenosyl-L-methionine</keyword>
<dbReference type="Pfam" id="PF01795">
    <property type="entry name" value="Methyltransf_5"/>
    <property type="match status" value="1"/>
</dbReference>
<dbReference type="NCBIfam" id="TIGR00006">
    <property type="entry name" value="16S rRNA (cytosine(1402)-N(4))-methyltransferase RsmH"/>
    <property type="match status" value="1"/>
</dbReference>
<dbReference type="GO" id="GO:0071424">
    <property type="term" value="F:rRNA (cytosine-N4-)-methyltransferase activity"/>
    <property type="evidence" value="ECO:0007669"/>
    <property type="project" value="UniProtKB-UniRule"/>
</dbReference>
<dbReference type="SUPFAM" id="SSF81799">
    <property type="entry name" value="Putative methyltransferase TM0872, insert domain"/>
    <property type="match status" value="1"/>
</dbReference>
<reference evidence="7 8" key="1">
    <citation type="submission" date="2019-08" db="EMBL/GenBank/DDBJ databases">
        <title>Deep-cultivation of Planctomycetes and their phenomic and genomic characterization uncovers novel biology.</title>
        <authorList>
            <person name="Wiegand S."/>
            <person name="Jogler M."/>
            <person name="Boedeker C."/>
            <person name="Pinto D."/>
            <person name="Vollmers J."/>
            <person name="Rivas-Marin E."/>
            <person name="Kohn T."/>
            <person name="Peeters S.H."/>
            <person name="Heuer A."/>
            <person name="Rast P."/>
            <person name="Oberbeckmann S."/>
            <person name="Bunk B."/>
            <person name="Jeske O."/>
            <person name="Meyerdierks A."/>
            <person name="Storesund J.E."/>
            <person name="Kallscheuer N."/>
            <person name="Luecker S."/>
            <person name="Lage O.M."/>
            <person name="Pohl T."/>
            <person name="Merkel B.J."/>
            <person name="Hornburger P."/>
            <person name="Mueller R.-W."/>
            <person name="Bruemmer F."/>
            <person name="Labrenz M."/>
            <person name="Spormann A.M."/>
            <person name="Op den Camp H."/>
            <person name="Overmann J."/>
            <person name="Amann R."/>
            <person name="Jetten M.S.M."/>
            <person name="Mascher T."/>
            <person name="Medema M.H."/>
            <person name="Devos D.P."/>
            <person name="Kaster A.-K."/>
            <person name="Ovreas L."/>
            <person name="Rohde M."/>
            <person name="Galperin M.Y."/>
            <person name="Jogler C."/>
        </authorList>
    </citation>
    <scope>NUCLEOTIDE SEQUENCE [LARGE SCALE GENOMIC DNA]</scope>
    <source>
        <strain evidence="7 8">FC18</strain>
    </source>
</reference>
<dbReference type="PANTHER" id="PTHR11265">
    <property type="entry name" value="S-ADENOSYL-METHYLTRANSFERASE MRAW"/>
    <property type="match status" value="1"/>
</dbReference>
<comment type="similarity">
    <text evidence="1 6">Belongs to the methyltransferase superfamily. RsmH family.</text>
</comment>
<keyword evidence="3 6" id="KW-0489">Methyltransferase</keyword>
<dbReference type="RefSeq" id="WP_075081674.1">
    <property type="nucleotide sequence ID" value="NZ_CP042912.1"/>
</dbReference>
<keyword evidence="2 6" id="KW-0698">rRNA processing</keyword>
<dbReference type="Gene3D" id="1.10.150.170">
    <property type="entry name" value="Putative methyltransferase TM0872, insert domain"/>
    <property type="match status" value="1"/>
</dbReference>
<evidence type="ECO:0000256" key="3">
    <source>
        <dbReference type="ARBA" id="ARBA00022603"/>
    </source>
</evidence>
<keyword evidence="8" id="KW-1185">Reference proteome</keyword>
<proteinExistence type="inferred from homology"/>
<evidence type="ECO:0000256" key="6">
    <source>
        <dbReference type="HAMAP-Rule" id="MF_01007"/>
    </source>
</evidence>
<comment type="function">
    <text evidence="6">Specifically methylates the N4 position of cytidine in position 1402 (C1402) of 16S rRNA.</text>
</comment>
<evidence type="ECO:0000256" key="2">
    <source>
        <dbReference type="ARBA" id="ARBA00022552"/>
    </source>
</evidence>
<comment type="catalytic activity">
    <reaction evidence="6">
        <text>cytidine(1402) in 16S rRNA + S-adenosyl-L-methionine = N(4)-methylcytidine(1402) in 16S rRNA + S-adenosyl-L-homocysteine + H(+)</text>
        <dbReference type="Rhea" id="RHEA:42928"/>
        <dbReference type="Rhea" id="RHEA-COMP:10286"/>
        <dbReference type="Rhea" id="RHEA-COMP:10287"/>
        <dbReference type="ChEBI" id="CHEBI:15378"/>
        <dbReference type="ChEBI" id="CHEBI:57856"/>
        <dbReference type="ChEBI" id="CHEBI:59789"/>
        <dbReference type="ChEBI" id="CHEBI:74506"/>
        <dbReference type="ChEBI" id="CHEBI:82748"/>
        <dbReference type="EC" id="2.1.1.199"/>
    </reaction>
</comment>
<feature type="binding site" evidence="6">
    <location>
        <position position="98"/>
    </location>
    <ligand>
        <name>S-adenosyl-L-methionine</name>
        <dbReference type="ChEBI" id="CHEBI:59789"/>
    </ligand>
</feature>
<dbReference type="OrthoDB" id="9806637at2"/>
<feature type="binding site" evidence="6">
    <location>
        <position position="77"/>
    </location>
    <ligand>
        <name>S-adenosyl-L-methionine</name>
        <dbReference type="ChEBI" id="CHEBI:59789"/>
    </ligand>
</feature>
<dbReference type="STRING" id="980251.GCA_001642875_01754"/>
<evidence type="ECO:0000256" key="1">
    <source>
        <dbReference type="ARBA" id="ARBA00010396"/>
    </source>
</evidence>
<dbReference type="PANTHER" id="PTHR11265:SF0">
    <property type="entry name" value="12S RRNA N4-METHYLCYTIDINE METHYLTRANSFERASE"/>
    <property type="match status" value="1"/>
</dbReference>
<dbReference type="Proteomes" id="UP000322214">
    <property type="component" value="Chromosome"/>
</dbReference>
<protein>
    <recommendedName>
        <fullName evidence="6">Ribosomal RNA small subunit methyltransferase H</fullName>
        <ecNumber evidence="6">2.1.1.199</ecNumber>
    </recommendedName>
    <alternativeName>
        <fullName evidence="6">16S rRNA m(4)C1402 methyltransferase</fullName>
    </alternativeName>
    <alternativeName>
        <fullName evidence="6">rRNA (cytosine-N(4)-)-methyltransferase RsmH</fullName>
    </alternativeName>
</protein>
<dbReference type="PIRSF" id="PIRSF004486">
    <property type="entry name" value="MraW"/>
    <property type="match status" value="1"/>
</dbReference>
<dbReference type="HAMAP" id="MF_01007">
    <property type="entry name" value="16SrRNA_methyltr_H"/>
    <property type="match status" value="1"/>
</dbReference>
<feature type="binding site" evidence="6">
    <location>
        <position position="52"/>
    </location>
    <ligand>
        <name>S-adenosyl-L-methionine</name>
        <dbReference type="ChEBI" id="CHEBI:59789"/>
    </ligand>
</feature>
<dbReference type="InterPro" id="IPR023397">
    <property type="entry name" value="SAM-dep_MeTrfase_MraW_recog"/>
</dbReference>
<evidence type="ECO:0000313" key="8">
    <source>
        <dbReference type="Proteomes" id="UP000322214"/>
    </source>
</evidence>
<dbReference type="KEGG" id="mff:MFFC18_11860"/>
<organism evidence="7 8">
    <name type="scientific">Mariniblastus fucicola</name>
    <dbReference type="NCBI Taxonomy" id="980251"/>
    <lineage>
        <taxon>Bacteria</taxon>
        <taxon>Pseudomonadati</taxon>
        <taxon>Planctomycetota</taxon>
        <taxon>Planctomycetia</taxon>
        <taxon>Pirellulales</taxon>
        <taxon>Pirellulaceae</taxon>
        <taxon>Mariniblastus</taxon>
    </lineage>
</organism>
<dbReference type="GO" id="GO:0005737">
    <property type="term" value="C:cytoplasm"/>
    <property type="evidence" value="ECO:0007669"/>
    <property type="project" value="UniProtKB-SubCell"/>
</dbReference>
<dbReference type="InterPro" id="IPR029063">
    <property type="entry name" value="SAM-dependent_MTases_sf"/>
</dbReference>
<comment type="subcellular location">
    <subcellularLocation>
        <location evidence="6">Cytoplasm</location>
    </subcellularLocation>
</comment>
<dbReference type="SUPFAM" id="SSF53335">
    <property type="entry name" value="S-adenosyl-L-methionine-dependent methyltransferases"/>
    <property type="match status" value="1"/>
</dbReference>
<evidence type="ECO:0000256" key="5">
    <source>
        <dbReference type="ARBA" id="ARBA00022691"/>
    </source>
</evidence>
<dbReference type="Gene3D" id="3.40.50.150">
    <property type="entry name" value="Vaccinia Virus protein VP39"/>
    <property type="match status" value="1"/>
</dbReference>
<gene>
    <name evidence="6 7" type="primary">rsmH</name>
    <name evidence="7" type="ORF">MFFC18_11860</name>
</gene>